<keyword evidence="3" id="KW-1185">Reference proteome</keyword>
<evidence type="ECO:0000313" key="2">
    <source>
        <dbReference type="EMBL" id="OTO08817.1"/>
    </source>
</evidence>
<accession>A0A242CF04</accession>
<proteinExistence type="predicted"/>
<reference evidence="2" key="1">
    <citation type="submission" date="2017-05" db="EMBL/GenBank/DDBJ databases">
        <title>The Genome Sequence of Enterococcus sp. 4G2_DIV0659.</title>
        <authorList>
            <consortium name="The Broad Institute Genomics Platform"/>
            <consortium name="The Broad Institute Genomic Center for Infectious Diseases"/>
            <person name="Earl A."/>
            <person name="Manson A."/>
            <person name="Schwartman J."/>
            <person name="Gilmore M."/>
            <person name="Abouelleil A."/>
            <person name="Cao P."/>
            <person name="Chapman S."/>
            <person name="Cusick C."/>
            <person name="Shea T."/>
            <person name="Young S."/>
            <person name="Neafsey D."/>
            <person name="Nusbaum C."/>
            <person name="Birren B."/>
        </authorList>
    </citation>
    <scope>NUCLEOTIDE SEQUENCE [LARGE SCALE GENOMIC DNA]</scope>
    <source>
        <strain evidence="2">4G2_DIV0659</strain>
    </source>
</reference>
<organism evidence="2">
    <name type="scientific">Candidatus Enterococcus mansonii</name>
    <dbReference type="NCBI Taxonomy" id="1834181"/>
    <lineage>
        <taxon>Bacteria</taxon>
        <taxon>Bacillati</taxon>
        <taxon>Bacillota</taxon>
        <taxon>Bacilli</taxon>
        <taxon>Lactobacillales</taxon>
        <taxon>Enterococcaceae</taxon>
        <taxon>Enterococcus</taxon>
    </lineage>
</organism>
<dbReference type="InterPro" id="IPR021512">
    <property type="entry name" value="DUF3173"/>
</dbReference>
<dbReference type="Proteomes" id="UP000195139">
    <property type="component" value="Unassembled WGS sequence"/>
</dbReference>
<gene>
    <name evidence="2" type="ORF">A5880_001817</name>
    <name evidence="1" type="ORF">A5880_001906</name>
</gene>
<dbReference type="OrthoDB" id="1915051at2"/>
<reference evidence="1 3" key="2">
    <citation type="submission" date="2018-07" db="EMBL/GenBank/DDBJ databases">
        <title>The Genome Sequence of Enterococcus sp. DIV0659b.</title>
        <authorList>
            <consortium name="The Broad Institute Genomics Platform"/>
            <consortium name="The Broad Institute Genomic Center for Infectious Diseases"/>
            <person name="Earl A."/>
            <person name="Manson A."/>
            <person name="Schwartman J."/>
            <person name="Gilmore M."/>
            <person name="Abouelleil A."/>
            <person name="Cao P."/>
            <person name="Chapman S."/>
            <person name="Cusick C."/>
            <person name="Shea T."/>
            <person name="Young S."/>
            <person name="Neafsey D."/>
            <person name="Nusbaum C."/>
            <person name="Birren B."/>
        </authorList>
    </citation>
    <scope>NUCLEOTIDE SEQUENCE [LARGE SCALE GENOMIC DNA]</scope>
    <source>
        <strain evidence="1 3">4G2_DIV0659</strain>
    </source>
</reference>
<dbReference type="EMBL" id="NGLE02000001">
    <property type="protein sequence ID" value="MEI5994348.1"/>
    <property type="molecule type" value="Genomic_DNA"/>
</dbReference>
<evidence type="ECO:0000313" key="3">
    <source>
        <dbReference type="Proteomes" id="UP000195139"/>
    </source>
</evidence>
<dbReference type="AlphaFoldDB" id="A0A242CF04"/>
<evidence type="ECO:0008006" key="4">
    <source>
        <dbReference type="Google" id="ProtNLM"/>
    </source>
</evidence>
<dbReference type="Pfam" id="PF11372">
    <property type="entry name" value="DUF3173"/>
    <property type="match status" value="1"/>
</dbReference>
<protein>
    <recommendedName>
        <fullName evidence="4">DUF3173 domain-containing protein</fullName>
    </recommendedName>
</protein>
<dbReference type="STRING" id="1834181.A5880_001817"/>
<name>A0A242CF04_9ENTE</name>
<dbReference type="RefSeq" id="WP_086330727.1">
    <property type="nucleotide sequence ID" value="NZ_NGLE02000001.1"/>
</dbReference>
<dbReference type="EMBL" id="NGLE01000002">
    <property type="protein sequence ID" value="OTO08817.1"/>
    <property type="molecule type" value="Genomic_DNA"/>
</dbReference>
<sequence>MYKNNMVSRVDLEKLGFKKHQATTIIRQAKLKLVNSGVAYYNNKRVGIVPRKIVEEIIGVPLESEE</sequence>
<evidence type="ECO:0000313" key="1">
    <source>
        <dbReference type="EMBL" id="MEI5994348.1"/>
    </source>
</evidence>
<comment type="caution">
    <text evidence="2">The sequence shown here is derived from an EMBL/GenBank/DDBJ whole genome shotgun (WGS) entry which is preliminary data.</text>
</comment>